<protein>
    <submittedName>
        <fullName evidence="1">Uncharacterized protein</fullName>
    </submittedName>
</protein>
<sequence length="125" mass="13281">MADPSKPAIDAVLRIPDVTVSRTSLEIAVGHLDRFEASAANGTSYAQIDAPEECIWADVLALMERVGPVLLSYFGRGEIGRPSLDVGLFIEGDRTSVSLLVPNDVVVAAGRFGFDLEASAYLATD</sequence>
<proteinExistence type="predicted"/>
<accession>A0AA37HA06</accession>
<reference evidence="1" key="2">
    <citation type="submission" date="2021-08" db="EMBL/GenBank/DDBJ databases">
        <authorList>
            <person name="Tani A."/>
            <person name="Ola A."/>
            <person name="Ogura Y."/>
            <person name="Katsura K."/>
            <person name="Hayashi T."/>
        </authorList>
    </citation>
    <scope>NUCLEOTIDE SEQUENCE</scope>
    <source>
        <strain evidence="1">JCM 32048</strain>
    </source>
</reference>
<reference evidence="1" key="1">
    <citation type="journal article" date="2016" name="Front. Microbiol.">
        <title>Genome Sequence of the Piezophilic, Mesophilic Sulfate-Reducing Bacterium Desulfovibrio indicus J2T.</title>
        <authorList>
            <person name="Cao J."/>
            <person name="Maignien L."/>
            <person name="Shao Z."/>
            <person name="Alain K."/>
            <person name="Jebbar M."/>
        </authorList>
    </citation>
    <scope>NUCLEOTIDE SEQUENCE</scope>
    <source>
        <strain evidence="1">JCM 32048</strain>
    </source>
</reference>
<dbReference type="Proteomes" id="UP001055286">
    <property type="component" value="Unassembled WGS sequence"/>
</dbReference>
<comment type="caution">
    <text evidence="1">The sequence shown here is derived from an EMBL/GenBank/DDBJ whole genome shotgun (WGS) entry which is preliminary data.</text>
</comment>
<dbReference type="EMBL" id="BPQJ01000008">
    <property type="protein sequence ID" value="GJD62071.1"/>
    <property type="molecule type" value="Genomic_DNA"/>
</dbReference>
<gene>
    <name evidence="1" type="ORF">MPEAHAMD_2220</name>
</gene>
<name>A0AA37HA06_9HYPH</name>
<dbReference type="AlphaFoldDB" id="A0AA37HA06"/>
<evidence type="ECO:0000313" key="1">
    <source>
        <dbReference type="EMBL" id="GJD62071.1"/>
    </source>
</evidence>
<dbReference type="RefSeq" id="WP_133122949.1">
    <property type="nucleotide sequence ID" value="NZ_BPQJ01000008.1"/>
</dbReference>
<keyword evidence="2" id="KW-1185">Reference proteome</keyword>
<evidence type="ECO:0000313" key="2">
    <source>
        <dbReference type="Proteomes" id="UP001055286"/>
    </source>
</evidence>
<organism evidence="1 2">
    <name type="scientific">Methylobacterium frigidaeris</name>
    <dbReference type="NCBI Taxonomy" id="2038277"/>
    <lineage>
        <taxon>Bacteria</taxon>
        <taxon>Pseudomonadati</taxon>
        <taxon>Pseudomonadota</taxon>
        <taxon>Alphaproteobacteria</taxon>
        <taxon>Hyphomicrobiales</taxon>
        <taxon>Methylobacteriaceae</taxon>
        <taxon>Methylobacterium</taxon>
    </lineage>
</organism>